<protein>
    <submittedName>
        <fullName evidence="2">MucR family transcriptional regulator</fullName>
    </submittedName>
</protein>
<dbReference type="Gene3D" id="1.10.10.1550">
    <property type="entry name" value="ROS/MUCR transcriptional regulator protein"/>
    <property type="match status" value="1"/>
</dbReference>
<dbReference type="InterPro" id="IPR041920">
    <property type="entry name" value="ROS/MUCR_sf"/>
</dbReference>
<reference evidence="2" key="1">
    <citation type="submission" date="2022-08" db="EMBL/GenBank/DDBJ databases">
        <title>Complete Genome Sequences of 2 Bosea sp. soil isolates.</title>
        <authorList>
            <person name="Alvarez Arevalo M."/>
            <person name="Sterndorff E.B."/>
            <person name="Faurdal D."/>
            <person name="Joergensen T.S."/>
            <person name="Weber T."/>
        </authorList>
    </citation>
    <scope>NUCLEOTIDE SEQUENCE</scope>
    <source>
        <strain evidence="2">NBC_00436</strain>
    </source>
</reference>
<sequence>MSEDNNQLIDLSAMVVAAYVAHNNVTRADLPELIAKTHAALAGLGAEAAAPAAQPLVPAISIKKSVTPDAIICLEDGKAFKSLKRHLGSKYDMTPDQYRVKWGLPSDYPMVAPNYAEARSALARSMGLGRKAATAVGKAAIAKSPRRVKAKA</sequence>
<evidence type="ECO:0000256" key="1">
    <source>
        <dbReference type="ARBA" id="ARBA00007031"/>
    </source>
</evidence>
<evidence type="ECO:0000313" key="2">
    <source>
        <dbReference type="EMBL" id="UZF87192.1"/>
    </source>
</evidence>
<proteinExistence type="inferred from homology"/>
<dbReference type="GO" id="GO:0006355">
    <property type="term" value="P:regulation of DNA-templated transcription"/>
    <property type="evidence" value="ECO:0007669"/>
    <property type="project" value="InterPro"/>
</dbReference>
<comment type="similarity">
    <text evidence="1">Belongs to the ros/MucR family.</text>
</comment>
<name>A0A9E8CKR3_9HYPH</name>
<dbReference type="AlphaFoldDB" id="A0A9E8CKR3"/>
<dbReference type="GO" id="GO:0008270">
    <property type="term" value="F:zinc ion binding"/>
    <property type="evidence" value="ECO:0007669"/>
    <property type="project" value="InterPro"/>
</dbReference>
<dbReference type="EMBL" id="CP102774">
    <property type="protein sequence ID" value="UZF87192.1"/>
    <property type="molecule type" value="Genomic_DNA"/>
</dbReference>
<accession>A0A9E8CKR3</accession>
<organism evidence="2">
    <name type="scientific">Bosea sp. NBC_00436</name>
    <dbReference type="NCBI Taxonomy" id="2969620"/>
    <lineage>
        <taxon>Bacteria</taxon>
        <taxon>Pseudomonadati</taxon>
        <taxon>Pseudomonadota</taxon>
        <taxon>Alphaproteobacteria</taxon>
        <taxon>Hyphomicrobiales</taxon>
        <taxon>Boseaceae</taxon>
        <taxon>Bosea</taxon>
    </lineage>
</organism>
<dbReference type="GO" id="GO:0003677">
    <property type="term" value="F:DNA binding"/>
    <property type="evidence" value="ECO:0007669"/>
    <property type="project" value="InterPro"/>
</dbReference>
<gene>
    <name evidence="2" type="ORF">NWE54_26175</name>
</gene>
<dbReference type="InterPro" id="IPR008807">
    <property type="entry name" value="ROS_MUCR"/>
</dbReference>
<dbReference type="Pfam" id="PF05443">
    <property type="entry name" value="ROS_MUCR"/>
    <property type="match status" value="1"/>
</dbReference>